<comment type="caution">
    <text evidence="4">The sequence shown here is derived from an EMBL/GenBank/DDBJ whole genome shotgun (WGS) entry which is preliminary data.</text>
</comment>
<dbReference type="SUPFAM" id="SSF57414">
    <property type="entry name" value="Hairpin loop containing domain-like"/>
    <property type="match status" value="1"/>
</dbReference>
<name>A0ABN9QB93_9DINO</name>
<keyword evidence="2" id="KW-1015">Disulfide bond</keyword>
<evidence type="ECO:0000259" key="3">
    <source>
        <dbReference type="SMART" id="SM00223"/>
    </source>
</evidence>
<dbReference type="Gene3D" id="3.50.4.10">
    <property type="entry name" value="Hepatocyte Growth Factor"/>
    <property type="match status" value="1"/>
</dbReference>
<dbReference type="EMBL" id="CAUYUJ010002899">
    <property type="protein sequence ID" value="CAK0802888.1"/>
    <property type="molecule type" value="Genomic_DNA"/>
</dbReference>
<organism evidence="4 5">
    <name type="scientific">Prorocentrum cordatum</name>
    <dbReference type="NCBI Taxonomy" id="2364126"/>
    <lineage>
        <taxon>Eukaryota</taxon>
        <taxon>Sar</taxon>
        <taxon>Alveolata</taxon>
        <taxon>Dinophyceae</taxon>
        <taxon>Prorocentrales</taxon>
        <taxon>Prorocentraceae</taxon>
        <taxon>Prorocentrum</taxon>
    </lineage>
</organism>
<evidence type="ECO:0000313" key="4">
    <source>
        <dbReference type="EMBL" id="CAK0802888.1"/>
    </source>
</evidence>
<dbReference type="InterPro" id="IPR000177">
    <property type="entry name" value="Apple"/>
</dbReference>
<evidence type="ECO:0000313" key="5">
    <source>
        <dbReference type="Proteomes" id="UP001189429"/>
    </source>
</evidence>
<keyword evidence="5" id="KW-1185">Reference proteome</keyword>
<reference evidence="4" key="1">
    <citation type="submission" date="2023-10" db="EMBL/GenBank/DDBJ databases">
        <authorList>
            <person name="Chen Y."/>
            <person name="Shah S."/>
            <person name="Dougan E. K."/>
            <person name="Thang M."/>
            <person name="Chan C."/>
        </authorList>
    </citation>
    <scope>NUCLEOTIDE SEQUENCE [LARGE SCALE GENOMIC DNA]</scope>
</reference>
<gene>
    <name evidence="4" type="ORF">PCOR1329_LOCUS10248</name>
</gene>
<accession>A0ABN9QB93</accession>
<keyword evidence="1" id="KW-0677">Repeat</keyword>
<sequence>MRGLAAYSTRLRDQTTESCSSAVAMGNKLLADLVYNEVTSTSYVSLLHSVELNIIGFTMEPAYSAVGALGGSIATRNGFGNGWTGDRDFEERAELSRFAWASLEPQWRENFGTPIDGFSAQVANNGRRARTDNLLLGFASGQTVGISFWTTRTDYCLEADCDWTCWEDGFAFSGPTIETVSVMPGNLAKFDCRDRCQSHEGCNYWTVMTVTGDCFLKSALGNRTEANFTISGTPICDPDVSEVIGSIGYVAEGTQMMFWQVDQTGKPGQMFASTSQEESR</sequence>
<protein>
    <recommendedName>
        <fullName evidence="3">Apple domain-containing protein</fullName>
    </recommendedName>
</protein>
<feature type="domain" description="Apple" evidence="3">
    <location>
        <begin position="165"/>
        <end position="236"/>
    </location>
</feature>
<proteinExistence type="predicted"/>
<dbReference type="SMART" id="SM00223">
    <property type="entry name" value="APPLE"/>
    <property type="match status" value="1"/>
</dbReference>
<evidence type="ECO:0000256" key="2">
    <source>
        <dbReference type="ARBA" id="ARBA00023157"/>
    </source>
</evidence>
<dbReference type="Proteomes" id="UP001189429">
    <property type="component" value="Unassembled WGS sequence"/>
</dbReference>
<evidence type="ECO:0000256" key="1">
    <source>
        <dbReference type="ARBA" id="ARBA00022737"/>
    </source>
</evidence>